<accession>A0A2T9YGL2</accession>
<evidence type="ECO:0000313" key="2">
    <source>
        <dbReference type="Proteomes" id="UP000245383"/>
    </source>
</evidence>
<dbReference type="OrthoDB" id="5545891at2759"/>
<dbReference type="AlphaFoldDB" id="A0A2T9YGL2"/>
<sequence>MFLLPIKNKRAIKNNQGLGNPYTTTRIPVTVLFVYPKLIEALLSIEEDFFKFPLTKEKRKITIYYCPKTSSRNYNPPPLNDSATSTVKKTDSTLYEIQLAMAQATRPIDYYVHFKIYDNHKLNNAEDPVTMFASTMRTLLADIAATVTQARIDNLHKGALLAKKPMVKRQRFQPFCKRQQYTISTDTYSSNTTTALSTSAATIEANSNNITSDC</sequence>
<comment type="caution">
    <text evidence="1">The sequence shown here is derived from an EMBL/GenBank/DDBJ whole genome shotgun (WGS) entry which is preliminary data.</text>
</comment>
<gene>
    <name evidence="1" type="ORF">BB561_004380</name>
</gene>
<dbReference type="STRING" id="133385.A0A2T9YGL2"/>
<dbReference type="Proteomes" id="UP000245383">
    <property type="component" value="Unassembled WGS sequence"/>
</dbReference>
<keyword evidence="2" id="KW-1185">Reference proteome</keyword>
<proteinExistence type="predicted"/>
<organism evidence="1 2">
    <name type="scientific">Smittium simulii</name>
    <dbReference type="NCBI Taxonomy" id="133385"/>
    <lineage>
        <taxon>Eukaryota</taxon>
        <taxon>Fungi</taxon>
        <taxon>Fungi incertae sedis</taxon>
        <taxon>Zoopagomycota</taxon>
        <taxon>Kickxellomycotina</taxon>
        <taxon>Harpellomycetes</taxon>
        <taxon>Harpellales</taxon>
        <taxon>Legeriomycetaceae</taxon>
        <taxon>Smittium</taxon>
    </lineage>
</organism>
<dbReference type="EMBL" id="MBFR01000198">
    <property type="protein sequence ID" value="PVU91486.1"/>
    <property type="molecule type" value="Genomic_DNA"/>
</dbReference>
<reference evidence="1 2" key="1">
    <citation type="journal article" date="2018" name="MBio">
        <title>Comparative Genomics Reveals the Core Gene Toolbox for the Fungus-Insect Symbiosis.</title>
        <authorList>
            <person name="Wang Y."/>
            <person name="Stata M."/>
            <person name="Wang W."/>
            <person name="Stajich J.E."/>
            <person name="White M.M."/>
            <person name="Moncalvo J.M."/>
        </authorList>
    </citation>
    <scope>NUCLEOTIDE SEQUENCE [LARGE SCALE GENOMIC DNA]</scope>
    <source>
        <strain evidence="1 2">SWE-8-4</strain>
    </source>
</reference>
<evidence type="ECO:0000313" key="1">
    <source>
        <dbReference type="EMBL" id="PVU91486.1"/>
    </source>
</evidence>
<protein>
    <submittedName>
        <fullName evidence="1">Uncharacterized protein</fullName>
    </submittedName>
</protein>
<name>A0A2T9YGL2_9FUNG</name>